<proteinExistence type="inferred from homology"/>
<accession>A0A7S0CTM4</accession>
<dbReference type="Gene3D" id="1.10.472.10">
    <property type="entry name" value="Cyclin-like"/>
    <property type="match status" value="2"/>
</dbReference>
<evidence type="ECO:0000256" key="3">
    <source>
        <dbReference type="ARBA" id="ARBA00023127"/>
    </source>
</evidence>
<dbReference type="FunFam" id="1.10.472.10:FF:000013">
    <property type="entry name" value="Cyclin A1"/>
    <property type="match status" value="1"/>
</dbReference>
<dbReference type="InterPro" id="IPR039361">
    <property type="entry name" value="Cyclin"/>
</dbReference>
<dbReference type="Pfam" id="PF02984">
    <property type="entry name" value="Cyclin_C"/>
    <property type="match status" value="1"/>
</dbReference>
<dbReference type="PANTHER" id="PTHR10177">
    <property type="entry name" value="CYCLINS"/>
    <property type="match status" value="1"/>
</dbReference>
<evidence type="ECO:0000259" key="6">
    <source>
        <dbReference type="SMART" id="SM00385"/>
    </source>
</evidence>
<evidence type="ECO:0000256" key="4">
    <source>
        <dbReference type="ARBA" id="ARBA00023306"/>
    </source>
</evidence>
<dbReference type="InterPro" id="IPR006671">
    <property type="entry name" value="Cyclin_N"/>
</dbReference>
<evidence type="ECO:0000256" key="2">
    <source>
        <dbReference type="ARBA" id="ARBA00022618"/>
    </source>
</evidence>
<dbReference type="SMART" id="SM01332">
    <property type="entry name" value="Cyclin_C"/>
    <property type="match status" value="1"/>
</dbReference>
<reference evidence="8" key="1">
    <citation type="submission" date="2021-01" db="EMBL/GenBank/DDBJ databases">
        <authorList>
            <person name="Corre E."/>
            <person name="Pelletier E."/>
            <person name="Niang G."/>
            <person name="Scheremetjew M."/>
            <person name="Finn R."/>
            <person name="Kale V."/>
            <person name="Holt S."/>
            <person name="Cochrane G."/>
            <person name="Meng A."/>
            <person name="Brown T."/>
            <person name="Cohen L."/>
        </authorList>
    </citation>
    <scope>NUCLEOTIDE SEQUENCE</scope>
    <source>
        <strain evidence="8">CCAC1681</strain>
    </source>
</reference>
<dbReference type="Pfam" id="PF00134">
    <property type="entry name" value="Cyclin_N"/>
    <property type="match status" value="1"/>
</dbReference>
<dbReference type="InterPro" id="IPR013763">
    <property type="entry name" value="Cyclin-like_dom"/>
</dbReference>
<dbReference type="AlphaFoldDB" id="A0A7S0CTM4"/>
<protein>
    <submittedName>
        <fullName evidence="8">Uncharacterized protein</fullName>
    </submittedName>
</protein>
<evidence type="ECO:0000256" key="5">
    <source>
        <dbReference type="RuleBase" id="RU000383"/>
    </source>
</evidence>
<comment type="similarity">
    <text evidence="1">Belongs to the cyclin family. Cyclin AB subfamily.</text>
</comment>
<gene>
    <name evidence="8" type="ORF">MSP1401_LOCUS2697</name>
</gene>
<dbReference type="InterPro" id="IPR004367">
    <property type="entry name" value="Cyclin_C-dom"/>
</dbReference>
<dbReference type="SUPFAM" id="SSF47954">
    <property type="entry name" value="Cyclin-like"/>
    <property type="match status" value="2"/>
</dbReference>
<dbReference type="GO" id="GO:0051301">
    <property type="term" value="P:cell division"/>
    <property type="evidence" value="ECO:0007669"/>
    <property type="project" value="UniProtKB-KW"/>
</dbReference>
<evidence type="ECO:0000313" key="8">
    <source>
        <dbReference type="EMBL" id="CAD8433730.1"/>
    </source>
</evidence>
<dbReference type="EMBL" id="HBEN01003331">
    <property type="protein sequence ID" value="CAD8433730.1"/>
    <property type="molecule type" value="Transcribed_RNA"/>
</dbReference>
<dbReference type="SMART" id="SM00385">
    <property type="entry name" value="CYCLIN"/>
    <property type="match status" value="1"/>
</dbReference>
<keyword evidence="2" id="KW-0132">Cell division</keyword>
<evidence type="ECO:0000256" key="1">
    <source>
        <dbReference type="ARBA" id="ARBA00006955"/>
    </source>
</evidence>
<sequence length="167" mass="18755">MLIASKYEEIYAPQVDEFCYITDNTYSREDVLLMERTVLDALEFELTQPTIKTFLRRALRAAETDAKVEFLANYLCELSLLEYDMLAFAPSVVAAASVSLALATLNHKDWSATLAHYTALESGELKECVDALRRCHGAAQKSTLSAVREKYAQVKFKCVSLIKPTTE</sequence>
<evidence type="ECO:0000259" key="7">
    <source>
        <dbReference type="SMART" id="SM01332"/>
    </source>
</evidence>
<keyword evidence="3 5" id="KW-0195">Cyclin</keyword>
<keyword evidence="4" id="KW-0131">Cell cycle</keyword>
<dbReference type="InterPro" id="IPR036915">
    <property type="entry name" value="Cyclin-like_sf"/>
</dbReference>
<organism evidence="8">
    <name type="scientific">Micromonas pusilla</name>
    <name type="common">Picoplanktonic green alga</name>
    <name type="synonym">Chromulina pusilla</name>
    <dbReference type="NCBI Taxonomy" id="38833"/>
    <lineage>
        <taxon>Eukaryota</taxon>
        <taxon>Viridiplantae</taxon>
        <taxon>Chlorophyta</taxon>
        <taxon>Mamiellophyceae</taxon>
        <taxon>Mamiellales</taxon>
        <taxon>Mamiellaceae</taxon>
        <taxon>Micromonas</taxon>
    </lineage>
</organism>
<feature type="domain" description="Cyclin-like" evidence="6">
    <location>
        <begin position="53"/>
        <end position="134"/>
    </location>
</feature>
<feature type="domain" description="Cyclin C-terminal" evidence="7">
    <location>
        <begin position="49"/>
        <end position="165"/>
    </location>
</feature>
<name>A0A7S0CTM4_MICPS</name>